<organism evidence="2 3">
    <name type="scientific">Fasciola hepatica</name>
    <name type="common">Liver fluke</name>
    <dbReference type="NCBI Taxonomy" id="6192"/>
    <lineage>
        <taxon>Eukaryota</taxon>
        <taxon>Metazoa</taxon>
        <taxon>Spiralia</taxon>
        <taxon>Lophotrochozoa</taxon>
        <taxon>Platyhelminthes</taxon>
        <taxon>Trematoda</taxon>
        <taxon>Digenea</taxon>
        <taxon>Plagiorchiida</taxon>
        <taxon>Echinostomata</taxon>
        <taxon>Echinostomatoidea</taxon>
        <taxon>Fasciolidae</taxon>
        <taxon>Fasciola</taxon>
    </lineage>
</organism>
<dbReference type="EMBL" id="JXXN02000185">
    <property type="protein sequence ID" value="THD28302.1"/>
    <property type="molecule type" value="Genomic_DNA"/>
</dbReference>
<evidence type="ECO:0000256" key="1">
    <source>
        <dbReference type="SAM" id="MobiDB-lite"/>
    </source>
</evidence>
<feature type="compositionally biased region" description="Polar residues" evidence="1">
    <location>
        <begin position="19"/>
        <end position="36"/>
    </location>
</feature>
<keyword evidence="3" id="KW-1185">Reference proteome</keyword>
<dbReference type="Gene3D" id="1.25.10.10">
    <property type="entry name" value="Leucine-rich Repeat Variant"/>
    <property type="match status" value="1"/>
</dbReference>
<evidence type="ECO:0000313" key="3">
    <source>
        <dbReference type="Proteomes" id="UP000230066"/>
    </source>
</evidence>
<gene>
    <name evidence="2" type="ORF">D915_000868</name>
</gene>
<dbReference type="Proteomes" id="UP000230066">
    <property type="component" value="Unassembled WGS sequence"/>
</dbReference>
<evidence type="ECO:0000313" key="2">
    <source>
        <dbReference type="EMBL" id="THD28302.1"/>
    </source>
</evidence>
<feature type="region of interest" description="Disordered" evidence="1">
    <location>
        <begin position="1"/>
        <end position="48"/>
    </location>
</feature>
<protein>
    <submittedName>
        <fullName evidence="2">Uncharacterized protein</fullName>
    </submittedName>
</protein>
<comment type="caution">
    <text evidence="2">The sequence shown here is derived from an EMBL/GenBank/DDBJ whole genome shotgun (WGS) entry which is preliminary data.</text>
</comment>
<dbReference type="InterPro" id="IPR016024">
    <property type="entry name" value="ARM-type_fold"/>
</dbReference>
<dbReference type="AlphaFoldDB" id="A0A4E0S330"/>
<reference evidence="2" key="1">
    <citation type="submission" date="2019-03" db="EMBL/GenBank/DDBJ databases">
        <title>Improved annotation for the trematode Fasciola hepatica.</title>
        <authorList>
            <person name="Choi Y.-J."/>
            <person name="Martin J."/>
            <person name="Mitreva M."/>
        </authorList>
    </citation>
    <scope>NUCLEOTIDE SEQUENCE [LARGE SCALE GENOMIC DNA]</scope>
</reference>
<sequence>MSESTCRRSRNMNEGPGNKISTANSTSCEPFNSGGETQRLAPAEQKNFQTKSESEMMYHLKILILRWAEASAVRILRPNQFTLPTIQNLLDSPKFADRIRAIISLLLYRGRIRNYLEDEITFKLRLNMRNDAVIVGIAAALVLTVLQKSDDDTKTFLLHIVKKRKDFCLQRNIDSQGPTRVERLDRWISATCLGAVGYYNPVVYNYIFKMLFSRSKQLIPCGNPISGPGNKGLSENHRTAADKYFKGEEDHQEDGYSDGQLDAVMQIEQLEKRIRNECLARLTNFLETHIIVKLLRENNEAQTELLVHLSHRDWRARILACWLLKLTGNQFIPVVRHRLQTMAVFDSHPILRMSSYDALVSLRIPVDAPDGILVHGLSENVCANCCPKSDGPGGLSAIQTEYTSLRTVEVLHKLASEAVDEESKLAILATALCNSASVIRKTACTLIASTGNPTNSFWIRRLLKIITRDPDSGVKLSAIQALRKCALQFADVKQMSSPPIILEHLHQSLRNAARDEWNSDVRFKLLQLLIDLIEVGVITRETNEDITDRNVEQWLYEPEVYLNERVDKTEVQAAQYITQNERTDGSKLLTFKSRGNQLNRLSFSPISSRIIKSIAYESPRSMTSSNHKMNGPKKLVQFQLSRTYQLLKHFEHADPCPGIRRMLSSRTDTLFTSLLNKENDKSGSDEVYFLADDRQLIRQMVFKLGRDAAQIYHDMTQINKKPSKGHLDNIINKSV</sequence>
<accession>A0A4E0S330</accession>
<dbReference type="SUPFAM" id="SSF48371">
    <property type="entry name" value="ARM repeat"/>
    <property type="match status" value="1"/>
</dbReference>
<proteinExistence type="predicted"/>
<name>A0A4E0S330_FASHE</name>
<dbReference type="InterPro" id="IPR011989">
    <property type="entry name" value="ARM-like"/>
</dbReference>